<accession>A0A832XLH6</accession>
<dbReference type="InterPro" id="IPR008965">
    <property type="entry name" value="CBM2/CBM3_carb-bd_dom_sf"/>
</dbReference>
<evidence type="ECO:0000313" key="2">
    <source>
        <dbReference type="EMBL" id="HIJ99902.1"/>
    </source>
</evidence>
<dbReference type="GO" id="GO:0030246">
    <property type="term" value="F:carbohydrate binding"/>
    <property type="evidence" value="ECO:0007669"/>
    <property type="project" value="InterPro"/>
</dbReference>
<evidence type="ECO:0000256" key="1">
    <source>
        <dbReference type="SAM" id="Phobius"/>
    </source>
</evidence>
<proteinExistence type="predicted"/>
<name>A0A832XLH6_9ARCH</name>
<evidence type="ECO:0000313" key="3">
    <source>
        <dbReference type="Proteomes" id="UP000604391"/>
    </source>
</evidence>
<keyword evidence="1" id="KW-0472">Membrane</keyword>
<feature type="transmembrane region" description="Helical" evidence="1">
    <location>
        <begin position="198"/>
        <end position="215"/>
    </location>
</feature>
<keyword evidence="3" id="KW-1185">Reference proteome</keyword>
<dbReference type="EMBL" id="DVAD01000018">
    <property type="protein sequence ID" value="HIJ99902.1"/>
    <property type="molecule type" value="Genomic_DNA"/>
</dbReference>
<dbReference type="CDD" id="cd08547">
    <property type="entry name" value="Type_II_cohesin"/>
    <property type="match status" value="1"/>
</dbReference>
<reference evidence="2 3" key="1">
    <citation type="journal article" name="Nat. Commun.">
        <title>Undinarchaeota illuminate DPANN phylogeny and the impact of gene transfer on archaeal evolution.</title>
        <authorList>
            <person name="Dombrowski N."/>
            <person name="Williams T.A."/>
            <person name="Sun J."/>
            <person name="Woodcroft B.J."/>
            <person name="Lee J.H."/>
            <person name="Minh B.Q."/>
            <person name="Rinke C."/>
            <person name="Spang A."/>
        </authorList>
    </citation>
    <scope>NUCLEOTIDE SEQUENCE [LARGE SCALE GENOMIC DNA]</scope>
    <source>
        <strain evidence="2">MAG_bin17</strain>
    </source>
</reference>
<dbReference type="Gene3D" id="2.60.40.680">
    <property type="match status" value="1"/>
</dbReference>
<gene>
    <name evidence="2" type="ORF">H1011_03760</name>
</gene>
<sequence>MRRTLAISTALFLILTVGVSAQLIIAVTLDAPSSADTSFDLEINTGEVSNLKTAEFTVSHGSEIEIASVSAGDYTSNAEIIFNEQTNSVLMTLPGSVSGSGTLAIINFNVLSQGSPEINLDGLLLGDDTGGEIFSTFGGAISIGVGGAAAVERVEQEVDTAALEEALLAELLGDGEDTADTAEEQSGSDEEPSAGIPTTYYIIGGVLLGLAYFLYSRSKK</sequence>
<comment type="caution">
    <text evidence="2">The sequence shown here is derived from an EMBL/GenBank/DDBJ whole genome shotgun (WGS) entry which is preliminary data.</text>
</comment>
<protein>
    <recommendedName>
        <fullName evidence="4">Cohesin domain-containing protein</fullName>
    </recommendedName>
</protein>
<evidence type="ECO:0008006" key="4">
    <source>
        <dbReference type="Google" id="ProtNLM"/>
    </source>
</evidence>
<dbReference type="AlphaFoldDB" id="A0A832XLH6"/>
<keyword evidence="1" id="KW-0812">Transmembrane</keyword>
<keyword evidence="1" id="KW-1133">Transmembrane helix</keyword>
<dbReference type="SUPFAM" id="SSF49384">
    <property type="entry name" value="Carbohydrate-binding domain"/>
    <property type="match status" value="1"/>
</dbReference>
<organism evidence="2 3">
    <name type="scientific">Candidatus Undinarchaeum marinum</name>
    <dbReference type="NCBI Taxonomy" id="2756141"/>
    <lineage>
        <taxon>Archaea</taxon>
        <taxon>Candidatus Undinarchaeota</taxon>
        <taxon>Candidatus Undinarchaeia</taxon>
        <taxon>Candidatus Undinarchaeales</taxon>
        <taxon>Candidatus Undinarchaeaceae</taxon>
        <taxon>Candidatus Undinarchaeum</taxon>
    </lineage>
</organism>
<dbReference type="Proteomes" id="UP000604391">
    <property type="component" value="Unassembled WGS sequence"/>
</dbReference>